<evidence type="ECO:0000313" key="1">
    <source>
        <dbReference type="EMBL" id="QAU48140.1"/>
    </source>
</evidence>
<accession>A0AAE5X426</accession>
<organism evidence="1 3">
    <name type="scientific">Bradyrhizobium guangzhouense</name>
    <dbReference type="NCBI Taxonomy" id="1325095"/>
    <lineage>
        <taxon>Bacteria</taxon>
        <taxon>Pseudomonadati</taxon>
        <taxon>Pseudomonadota</taxon>
        <taxon>Alphaproteobacteria</taxon>
        <taxon>Hyphomicrobiales</taxon>
        <taxon>Nitrobacteraceae</taxon>
        <taxon>Bradyrhizobium</taxon>
    </lineage>
</organism>
<dbReference type="Proteomes" id="UP000290401">
    <property type="component" value="Unassembled WGS sequence"/>
</dbReference>
<proteinExistence type="predicted"/>
<dbReference type="InterPro" id="IPR027417">
    <property type="entry name" value="P-loop_NTPase"/>
</dbReference>
<dbReference type="PANTHER" id="PTHR37807:SF3">
    <property type="entry name" value="OS07G0160300 PROTEIN"/>
    <property type="match status" value="1"/>
</dbReference>
<keyword evidence="1" id="KW-0418">Kinase</keyword>
<dbReference type="EMBL" id="RDQZ01000019">
    <property type="protein sequence ID" value="RXH10737.1"/>
    <property type="molecule type" value="Genomic_DNA"/>
</dbReference>
<dbReference type="RefSeq" id="WP_128952897.1">
    <property type="nucleotide sequence ID" value="NZ_CP030053.1"/>
</dbReference>
<dbReference type="GO" id="GO:0016301">
    <property type="term" value="F:kinase activity"/>
    <property type="evidence" value="ECO:0007669"/>
    <property type="project" value="UniProtKB-KW"/>
</dbReference>
<dbReference type="Pfam" id="PF13671">
    <property type="entry name" value="AAA_33"/>
    <property type="match status" value="1"/>
</dbReference>
<dbReference type="AlphaFoldDB" id="A0AAE5X426"/>
<evidence type="ECO:0000313" key="2">
    <source>
        <dbReference type="EMBL" id="RXH10737.1"/>
    </source>
</evidence>
<dbReference type="KEGG" id="bgz:XH91_24205"/>
<sequence length="173" mass="19038">MAGRQSILIVFGGLPATGKTTLSRELTRRCAASYIRVDAIEQSLRGAGHDVGPMGYVIANALAAENLKLGRVVVADGVNPVLASRDGWRQTALQASVPIAEIETICSDVALHRQRAEMRKSDIPGLRPPTWHDIVTRHYEPWDRDHLVLDTAHESIDHLLGLVELYLRNAMES</sequence>
<dbReference type="PANTHER" id="PTHR37807">
    <property type="entry name" value="OS07G0160300 PROTEIN"/>
    <property type="match status" value="1"/>
</dbReference>
<protein>
    <submittedName>
        <fullName evidence="1">Kinase</fullName>
    </submittedName>
</protein>
<keyword evidence="4" id="KW-1185">Reference proteome</keyword>
<dbReference type="SUPFAM" id="SSF52540">
    <property type="entry name" value="P-loop containing nucleoside triphosphate hydrolases"/>
    <property type="match status" value="1"/>
</dbReference>
<reference evidence="1 3" key="1">
    <citation type="submission" date="2018-06" db="EMBL/GenBank/DDBJ databases">
        <title>Comparative genomics of rhizobia nodulating Arachis hypogaea in China.</title>
        <authorList>
            <person name="Li Y."/>
        </authorList>
    </citation>
    <scope>NUCLEOTIDE SEQUENCE [LARGE SCALE GENOMIC DNA]</scope>
    <source>
        <strain evidence="1 3">CCBAU 51670</strain>
    </source>
</reference>
<keyword evidence="1" id="KW-0808">Transferase</keyword>
<evidence type="ECO:0000313" key="4">
    <source>
        <dbReference type="Proteomes" id="UP000290401"/>
    </source>
</evidence>
<gene>
    <name evidence="2" type="ORF">EAS56_22055</name>
    <name evidence="1" type="ORF">XH91_24205</name>
</gene>
<dbReference type="EMBL" id="CP030053">
    <property type="protein sequence ID" value="QAU48140.1"/>
    <property type="molecule type" value="Genomic_DNA"/>
</dbReference>
<evidence type="ECO:0000313" key="3">
    <source>
        <dbReference type="Proteomes" id="UP000288972"/>
    </source>
</evidence>
<name>A0AAE5X426_9BRAD</name>
<reference evidence="2 4" key="2">
    <citation type="submission" date="2018-10" db="EMBL/GenBank/DDBJ databases">
        <title>Bradyrhizobium sp. nov., effective nodules isolated from peanut in China.</title>
        <authorList>
            <person name="Li Y."/>
        </authorList>
    </citation>
    <scope>NUCLEOTIDE SEQUENCE [LARGE SCALE GENOMIC DNA]</scope>
    <source>
        <strain evidence="2 4">CCBAU 53426</strain>
    </source>
</reference>
<dbReference type="Gene3D" id="3.40.50.300">
    <property type="entry name" value="P-loop containing nucleotide triphosphate hydrolases"/>
    <property type="match status" value="1"/>
</dbReference>
<dbReference type="Proteomes" id="UP000288972">
    <property type="component" value="Chromosome"/>
</dbReference>